<name>A0A8K0UR87_9AGAR</name>
<dbReference type="Proteomes" id="UP000813824">
    <property type="component" value="Unassembled WGS sequence"/>
</dbReference>
<dbReference type="EMBL" id="JAEVFJ010000014">
    <property type="protein sequence ID" value="KAH8100865.1"/>
    <property type="molecule type" value="Genomic_DNA"/>
</dbReference>
<evidence type="ECO:0000313" key="2">
    <source>
        <dbReference type="Proteomes" id="UP000813824"/>
    </source>
</evidence>
<sequence length="105" mass="11244">MRRDTEPVQAAEFAVVYTAASGEVCAPKSAVRLAGHAARYRAGTGGRICGGVYCGERRGVRAKISSEIGRTCGKIQSQYRRRDLWWSIPPVAKISGEIGGTCGEI</sequence>
<protein>
    <submittedName>
        <fullName evidence="1">Uncharacterized protein</fullName>
    </submittedName>
</protein>
<proteinExistence type="predicted"/>
<reference evidence="1" key="1">
    <citation type="journal article" date="2021" name="New Phytol.">
        <title>Evolutionary innovations through gain and loss of genes in the ectomycorrhizal Boletales.</title>
        <authorList>
            <person name="Wu G."/>
            <person name="Miyauchi S."/>
            <person name="Morin E."/>
            <person name="Kuo A."/>
            <person name="Drula E."/>
            <person name="Varga T."/>
            <person name="Kohler A."/>
            <person name="Feng B."/>
            <person name="Cao Y."/>
            <person name="Lipzen A."/>
            <person name="Daum C."/>
            <person name="Hundley H."/>
            <person name="Pangilinan J."/>
            <person name="Johnson J."/>
            <person name="Barry K."/>
            <person name="LaButti K."/>
            <person name="Ng V."/>
            <person name="Ahrendt S."/>
            <person name="Min B."/>
            <person name="Choi I.G."/>
            <person name="Park H."/>
            <person name="Plett J.M."/>
            <person name="Magnuson J."/>
            <person name="Spatafora J.W."/>
            <person name="Nagy L.G."/>
            <person name="Henrissat B."/>
            <person name="Grigoriev I.V."/>
            <person name="Yang Z.L."/>
            <person name="Xu J."/>
            <person name="Martin F.M."/>
        </authorList>
    </citation>
    <scope>NUCLEOTIDE SEQUENCE</scope>
    <source>
        <strain evidence="1">KKN 215</strain>
    </source>
</reference>
<comment type="caution">
    <text evidence="1">The sequence shown here is derived from an EMBL/GenBank/DDBJ whole genome shotgun (WGS) entry which is preliminary data.</text>
</comment>
<gene>
    <name evidence="1" type="ORF">BXZ70DRAFT_907033</name>
</gene>
<organism evidence="1 2">
    <name type="scientific">Cristinia sonorae</name>
    <dbReference type="NCBI Taxonomy" id="1940300"/>
    <lineage>
        <taxon>Eukaryota</taxon>
        <taxon>Fungi</taxon>
        <taxon>Dikarya</taxon>
        <taxon>Basidiomycota</taxon>
        <taxon>Agaricomycotina</taxon>
        <taxon>Agaricomycetes</taxon>
        <taxon>Agaricomycetidae</taxon>
        <taxon>Agaricales</taxon>
        <taxon>Pleurotineae</taxon>
        <taxon>Stephanosporaceae</taxon>
        <taxon>Cristinia</taxon>
    </lineage>
</organism>
<accession>A0A8K0UR87</accession>
<evidence type="ECO:0000313" key="1">
    <source>
        <dbReference type="EMBL" id="KAH8100865.1"/>
    </source>
</evidence>
<keyword evidence="2" id="KW-1185">Reference proteome</keyword>
<dbReference type="AlphaFoldDB" id="A0A8K0UR87"/>